<dbReference type="AlphaFoldDB" id="A0A9Q0IYZ8"/>
<feature type="repeat" description="PPR" evidence="3">
    <location>
        <begin position="434"/>
        <end position="468"/>
    </location>
</feature>
<reference evidence="4" key="1">
    <citation type="submission" date="2022-02" db="EMBL/GenBank/DDBJ databases">
        <authorList>
            <person name="Henning P.M."/>
            <person name="McCubbin A.G."/>
            <person name="Shore J.S."/>
        </authorList>
    </citation>
    <scope>NUCLEOTIDE SEQUENCE</scope>
    <source>
        <strain evidence="4">F60SS</strain>
        <tissue evidence="4">Leaves</tissue>
    </source>
</reference>
<keyword evidence="5" id="KW-1185">Reference proteome</keyword>
<dbReference type="InterPro" id="IPR011990">
    <property type="entry name" value="TPR-like_helical_dom_sf"/>
</dbReference>
<evidence type="ECO:0000256" key="1">
    <source>
        <dbReference type="ARBA" id="ARBA00007626"/>
    </source>
</evidence>
<evidence type="ECO:0000313" key="5">
    <source>
        <dbReference type="Proteomes" id="UP001141552"/>
    </source>
</evidence>
<dbReference type="PANTHER" id="PTHR47939">
    <property type="entry name" value="MEMBRANE-ASSOCIATED SALT-INDUCIBLE PROTEIN-LIKE"/>
    <property type="match status" value="1"/>
</dbReference>
<dbReference type="Gene3D" id="1.25.40.10">
    <property type="entry name" value="Tetratricopeptide repeat domain"/>
    <property type="match status" value="4"/>
</dbReference>
<sequence>MARFATEFATRISRALISESSTATSTRQWTPTLEQVLHKLGCRNSLNPPLVAQVIDPFLLTHHSLALGFFNWAAQQPGFTHTSLTYQSVIKSLSLAGQFAAAESLLRQAKGQTLVLDSSTYGLVIGSLVRGGKTQKAFLVFNEAKSRDLDVGPKVCNLLLASLSSGGYSDLALKVFDEMLKRRVGFNTLGFGVLIWRVCRREPDLDKVFRMLDEVQRSGISMINGSIIAALIVHGLCQDSRVTEALRALYELRIRDCKPDFIAYRIVAETFRSVGSVVDVNDVLRMKRKLGVAPRTNDYGKFMMSLIKERLTSEAKQLGEIIVAGNFPIEDDVLNALMGSVSHIDPRSAMLFFDFSIGKGRLPTPATLSNLCRNLCKHEKVDELLQVYRALSSHDFFSDTESYTLMFSSFCRTGRVREAYGILQEMKKKGFGPEISMYNSLMEACCREDMLRPAKKLWDEMFVTGCGVNLQTYNILIEKFSEIAEVDEALRLFDHMLDKGVAPDSKIYRSLLGGLCQENKFEAAIEVFNKSVNQDVTIARSILSSFILNLCEQGKFIVASNLLCGLSDDVGNSHSHVVLLKCLADADKVPTAIDHVKQTQQNCSTILQDIFTEILALLSSSKPEPILHLLRALSEECTDFNNDILNQIRSRTF</sequence>
<reference evidence="4" key="2">
    <citation type="journal article" date="2023" name="Plants (Basel)">
        <title>Annotation of the Turnera subulata (Passifloraceae) Draft Genome Reveals the S-Locus Evolved after the Divergence of Turneroideae from Passifloroideae in a Stepwise Manner.</title>
        <authorList>
            <person name="Henning P.M."/>
            <person name="Roalson E.H."/>
            <person name="Mir W."/>
            <person name="McCubbin A.G."/>
            <person name="Shore J.S."/>
        </authorList>
    </citation>
    <scope>NUCLEOTIDE SEQUENCE</scope>
    <source>
        <strain evidence="4">F60SS</strain>
    </source>
</reference>
<dbReference type="Pfam" id="PF13041">
    <property type="entry name" value="PPR_2"/>
    <property type="match status" value="1"/>
</dbReference>
<keyword evidence="2" id="KW-0677">Repeat</keyword>
<feature type="repeat" description="PPR" evidence="3">
    <location>
        <begin position="117"/>
        <end position="151"/>
    </location>
</feature>
<dbReference type="OrthoDB" id="185373at2759"/>
<dbReference type="InterPro" id="IPR002885">
    <property type="entry name" value="PPR_rpt"/>
</dbReference>
<evidence type="ECO:0000313" key="4">
    <source>
        <dbReference type="EMBL" id="KAJ4822164.1"/>
    </source>
</evidence>
<feature type="repeat" description="PPR" evidence="3">
    <location>
        <begin position="399"/>
        <end position="433"/>
    </location>
</feature>
<protein>
    <recommendedName>
        <fullName evidence="6">Pentacotripeptide-repeat region of PRORP domain-containing protein</fullName>
    </recommendedName>
</protein>
<proteinExistence type="inferred from homology"/>
<organism evidence="4 5">
    <name type="scientific">Turnera subulata</name>
    <dbReference type="NCBI Taxonomy" id="218843"/>
    <lineage>
        <taxon>Eukaryota</taxon>
        <taxon>Viridiplantae</taxon>
        <taxon>Streptophyta</taxon>
        <taxon>Embryophyta</taxon>
        <taxon>Tracheophyta</taxon>
        <taxon>Spermatophyta</taxon>
        <taxon>Magnoliopsida</taxon>
        <taxon>eudicotyledons</taxon>
        <taxon>Gunneridae</taxon>
        <taxon>Pentapetalae</taxon>
        <taxon>rosids</taxon>
        <taxon>fabids</taxon>
        <taxon>Malpighiales</taxon>
        <taxon>Passifloraceae</taxon>
        <taxon>Turnera</taxon>
    </lineage>
</organism>
<feature type="repeat" description="PPR" evidence="3">
    <location>
        <begin position="504"/>
        <end position="538"/>
    </location>
</feature>
<feature type="repeat" description="PPR" evidence="3">
    <location>
        <begin position="469"/>
        <end position="503"/>
    </location>
</feature>
<evidence type="ECO:0008006" key="6">
    <source>
        <dbReference type="Google" id="ProtNLM"/>
    </source>
</evidence>
<dbReference type="Pfam" id="PF01535">
    <property type="entry name" value="PPR"/>
    <property type="match status" value="4"/>
</dbReference>
<gene>
    <name evidence="4" type="ORF">Tsubulata_020770</name>
</gene>
<dbReference type="PROSITE" id="PS51375">
    <property type="entry name" value="PPR"/>
    <property type="match status" value="5"/>
</dbReference>
<comment type="caution">
    <text evidence="4">The sequence shown here is derived from an EMBL/GenBank/DDBJ whole genome shotgun (WGS) entry which is preliminary data.</text>
</comment>
<accession>A0A9Q0IYZ8</accession>
<dbReference type="Proteomes" id="UP001141552">
    <property type="component" value="Unassembled WGS sequence"/>
</dbReference>
<evidence type="ECO:0000256" key="2">
    <source>
        <dbReference type="ARBA" id="ARBA00022737"/>
    </source>
</evidence>
<comment type="similarity">
    <text evidence="1">Belongs to the PPR family. P subfamily.</text>
</comment>
<evidence type="ECO:0000256" key="3">
    <source>
        <dbReference type="PROSITE-ProRule" id="PRU00708"/>
    </source>
</evidence>
<dbReference type="NCBIfam" id="TIGR00756">
    <property type="entry name" value="PPR"/>
    <property type="match status" value="6"/>
</dbReference>
<dbReference type="PANTHER" id="PTHR47939:SF2">
    <property type="entry name" value="OS03G0782900 PROTEIN"/>
    <property type="match status" value="1"/>
</dbReference>
<dbReference type="EMBL" id="JAKUCV010007743">
    <property type="protein sequence ID" value="KAJ4822164.1"/>
    <property type="molecule type" value="Genomic_DNA"/>
</dbReference>
<name>A0A9Q0IYZ8_9ROSI</name>
<dbReference type="InterPro" id="IPR050667">
    <property type="entry name" value="PPR-containing_protein"/>
</dbReference>